<name>C1DUI8_SULAA</name>
<dbReference type="STRING" id="204536.SULAZ_0796"/>
<feature type="transmembrane region" description="Helical" evidence="1">
    <location>
        <begin position="88"/>
        <end position="109"/>
    </location>
</feature>
<dbReference type="AlphaFoldDB" id="C1DUI8"/>
<protein>
    <submittedName>
        <fullName evidence="2">Putative membrane protein</fullName>
    </submittedName>
</protein>
<keyword evidence="1" id="KW-0812">Transmembrane</keyword>
<evidence type="ECO:0000313" key="3">
    <source>
        <dbReference type="Proteomes" id="UP000001369"/>
    </source>
</evidence>
<keyword evidence="1" id="KW-1133">Transmembrane helix</keyword>
<evidence type="ECO:0000313" key="2">
    <source>
        <dbReference type="EMBL" id="ACN98985.1"/>
    </source>
</evidence>
<keyword evidence="3" id="KW-1185">Reference proteome</keyword>
<dbReference type="OrthoDB" id="5730977at2"/>
<dbReference type="KEGG" id="saf:SULAZ_0796"/>
<accession>C1DUI8</accession>
<keyword evidence="1" id="KW-0472">Membrane</keyword>
<organism evidence="2 3">
    <name type="scientific">Sulfurihydrogenibium azorense (strain DSM 15241 / OCM 825 / Az-Fu1)</name>
    <dbReference type="NCBI Taxonomy" id="204536"/>
    <lineage>
        <taxon>Bacteria</taxon>
        <taxon>Pseudomonadati</taxon>
        <taxon>Aquificota</taxon>
        <taxon>Aquificia</taxon>
        <taxon>Aquificales</taxon>
        <taxon>Hydrogenothermaceae</taxon>
        <taxon>Sulfurihydrogenibium</taxon>
    </lineage>
</organism>
<dbReference type="RefSeq" id="WP_012674305.1">
    <property type="nucleotide sequence ID" value="NC_012438.1"/>
</dbReference>
<feature type="transmembrane region" description="Helical" evidence="1">
    <location>
        <begin position="159"/>
        <end position="179"/>
    </location>
</feature>
<proteinExistence type="predicted"/>
<feature type="transmembrane region" description="Helical" evidence="1">
    <location>
        <begin position="130"/>
        <end position="147"/>
    </location>
</feature>
<feature type="transmembrane region" description="Helical" evidence="1">
    <location>
        <begin position="12"/>
        <end position="29"/>
    </location>
</feature>
<sequence>MDVKSYIRYKFLNSLFAGLSIGSVFSIYSPLQPSVFSIGGILLALGMLIVAKFYEKLMNVKLFFLISLFVEVVMLFVITAFLLKPFSYSTALFIYSGYQITFVFGSYLVRTETIILKKKKLLSILDVYKQSGYLLGLGVSFIFYKSLEYFFNITQNQQQVYYLHYLLIVLESLVIYFLVKAFRRF</sequence>
<gene>
    <name evidence="2" type="ordered locus">SULAZ_0796</name>
</gene>
<feature type="transmembrane region" description="Helical" evidence="1">
    <location>
        <begin position="62"/>
        <end position="82"/>
    </location>
</feature>
<evidence type="ECO:0000256" key="1">
    <source>
        <dbReference type="SAM" id="Phobius"/>
    </source>
</evidence>
<dbReference type="HOGENOM" id="CLU_122430_0_0_0"/>
<dbReference type="EMBL" id="CP001229">
    <property type="protein sequence ID" value="ACN98985.1"/>
    <property type="molecule type" value="Genomic_DNA"/>
</dbReference>
<feature type="transmembrane region" description="Helical" evidence="1">
    <location>
        <begin position="35"/>
        <end position="55"/>
    </location>
</feature>
<dbReference type="eggNOG" id="ENOG5033V0K">
    <property type="taxonomic scope" value="Bacteria"/>
</dbReference>
<dbReference type="Proteomes" id="UP000001369">
    <property type="component" value="Chromosome"/>
</dbReference>
<reference evidence="2 3" key="1">
    <citation type="journal article" date="2009" name="J. Bacteriol.">
        <title>Complete and draft genome sequences of six members of the Aquificales.</title>
        <authorList>
            <person name="Reysenbach A.L."/>
            <person name="Hamamura N."/>
            <person name="Podar M."/>
            <person name="Griffiths E."/>
            <person name="Ferreira S."/>
            <person name="Hochstein R."/>
            <person name="Heidelberg J."/>
            <person name="Johnson J."/>
            <person name="Mead D."/>
            <person name="Pohorille A."/>
            <person name="Sarmiento M."/>
            <person name="Schweighofer K."/>
            <person name="Seshadri R."/>
            <person name="Voytek M.A."/>
        </authorList>
    </citation>
    <scope>NUCLEOTIDE SEQUENCE [LARGE SCALE GENOMIC DNA]</scope>
    <source>
        <strain evidence="3">Az-Fu1 / DSM 15241 / OCM 825</strain>
    </source>
</reference>